<feature type="domain" description="Tripartite ATP-independent periplasmic transporters DctQ component" evidence="10">
    <location>
        <begin position="41"/>
        <end position="171"/>
    </location>
</feature>
<comment type="subunit">
    <text evidence="9">The complex comprises the extracytoplasmic solute receptor protein and the two transmembrane proteins.</text>
</comment>
<dbReference type="InParanoid" id="A0A1Y5S4F9"/>
<dbReference type="OrthoDB" id="4250245at2"/>
<evidence type="ECO:0000259" key="10">
    <source>
        <dbReference type="Pfam" id="PF04290"/>
    </source>
</evidence>
<evidence type="ECO:0000256" key="2">
    <source>
        <dbReference type="ARBA" id="ARBA00022448"/>
    </source>
</evidence>
<evidence type="ECO:0000256" key="6">
    <source>
        <dbReference type="ARBA" id="ARBA00022989"/>
    </source>
</evidence>
<evidence type="ECO:0000313" key="11">
    <source>
        <dbReference type="EMBL" id="SLN32441.1"/>
    </source>
</evidence>
<keyword evidence="5 9" id="KW-0812">Transmembrane</keyword>
<name>A0A1Y5S4F9_9PROT</name>
<evidence type="ECO:0000256" key="7">
    <source>
        <dbReference type="ARBA" id="ARBA00023136"/>
    </source>
</evidence>
<dbReference type="GO" id="GO:0022857">
    <property type="term" value="F:transmembrane transporter activity"/>
    <property type="evidence" value="ECO:0007669"/>
    <property type="project" value="UniProtKB-UniRule"/>
</dbReference>
<feature type="transmembrane region" description="Helical" evidence="9">
    <location>
        <begin position="64"/>
        <end position="82"/>
    </location>
</feature>
<dbReference type="InterPro" id="IPR055348">
    <property type="entry name" value="DctQ"/>
</dbReference>
<evidence type="ECO:0000313" key="12">
    <source>
        <dbReference type="Proteomes" id="UP000193200"/>
    </source>
</evidence>
<feature type="transmembrane region" description="Helical" evidence="9">
    <location>
        <begin position="103"/>
        <end position="126"/>
    </location>
</feature>
<dbReference type="PANTHER" id="PTHR35011">
    <property type="entry name" value="2,3-DIKETO-L-GULONATE TRAP TRANSPORTER SMALL PERMEASE PROTEIN YIAM"/>
    <property type="match status" value="1"/>
</dbReference>
<dbReference type="EMBL" id="FWFR01000001">
    <property type="protein sequence ID" value="SLN32441.1"/>
    <property type="molecule type" value="Genomic_DNA"/>
</dbReference>
<proteinExistence type="inferred from homology"/>
<sequence>MAGLPGAGEGDEVSPSPVERLVGLLALGGAALATLLVIVTLVVVGYSVIMRYLLGTPITGTDEFAGYAVIAIVMLGAGDALLKGDHFGVDLLTARLKGGGRRLATIWGMIAVLLFAAAIIYSAVLMVRFSYGFEMYSAGYLEMPMWIPQSVLLAGAVLLAAATLGRLASLFMDTFRR</sequence>
<dbReference type="InterPro" id="IPR007387">
    <property type="entry name" value="TRAP_DctQ"/>
</dbReference>
<evidence type="ECO:0000256" key="9">
    <source>
        <dbReference type="RuleBase" id="RU369079"/>
    </source>
</evidence>
<dbReference type="RefSeq" id="WP_085882447.1">
    <property type="nucleotide sequence ID" value="NZ_FWFR01000001.1"/>
</dbReference>
<accession>A0A1Y5S4F9</accession>
<keyword evidence="3" id="KW-1003">Cell membrane</keyword>
<organism evidence="11 12">
    <name type="scientific">Oceanibacterium hippocampi</name>
    <dbReference type="NCBI Taxonomy" id="745714"/>
    <lineage>
        <taxon>Bacteria</taxon>
        <taxon>Pseudomonadati</taxon>
        <taxon>Pseudomonadota</taxon>
        <taxon>Alphaproteobacteria</taxon>
        <taxon>Sneathiellales</taxon>
        <taxon>Sneathiellaceae</taxon>
        <taxon>Oceanibacterium</taxon>
    </lineage>
</organism>
<dbReference type="GO" id="GO:0005886">
    <property type="term" value="C:plasma membrane"/>
    <property type="evidence" value="ECO:0007669"/>
    <property type="project" value="UniProtKB-SubCell"/>
</dbReference>
<gene>
    <name evidence="11" type="ORF">OCH7691_01200</name>
</gene>
<dbReference type="Proteomes" id="UP000193200">
    <property type="component" value="Unassembled WGS sequence"/>
</dbReference>
<dbReference type="PANTHER" id="PTHR35011:SF2">
    <property type="entry name" value="2,3-DIKETO-L-GULONATE TRAP TRANSPORTER SMALL PERMEASE PROTEIN YIAM"/>
    <property type="match status" value="1"/>
</dbReference>
<protein>
    <recommendedName>
        <fullName evidence="9">TRAP transporter small permease protein</fullName>
    </recommendedName>
</protein>
<keyword evidence="4 9" id="KW-0997">Cell inner membrane</keyword>
<dbReference type="GO" id="GO:0015740">
    <property type="term" value="P:C4-dicarboxylate transport"/>
    <property type="evidence" value="ECO:0007669"/>
    <property type="project" value="TreeGrafter"/>
</dbReference>
<feature type="transmembrane region" description="Helical" evidence="9">
    <location>
        <begin position="21"/>
        <end position="44"/>
    </location>
</feature>
<evidence type="ECO:0000256" key="5">
    <source>
        <dbReference type="ARBA" id="ARBA00022692"/>
    </source>
</evidence>
<evidence type="ECO:0000256" key="8">
    <source>
        <dbReference type="ARBA" id="ARBA00038436"/>
    </source>
</evidence>
<comment type="similarity">
    <text evidence="8 9">Belongs to the TRAP transporter small permease family.</text>
</comment>
<keyword evidence="6 9" id="KW-1133">Transmembrane helix</keyword>
<keyword evidence="2 9" id="KW-0813">Transport</keyword>
<comment type="function">
    <text evidence="9">Part of the tripartite ATP-independent periplasmic (TRAP) transport system.</text>
</comment>
<keyword evidence="12" id="KW-1185">Reference proteome</keyword>
<comment type="subcellular location">
    <subcellularLocation>
        <location evidence="1 9">Cell inner membrane</location>
        <topology evidence="1 9">Multi-pass membrane protein</topology>
    </subcellularLocation>
</comment>
<keyword evidence="7 9" id="KW-0472">Membrane</keyword>
<evidence type="ECO:0000256" key="3">
    <source>
        <dbReference type="ARBA" id="ARBA00022475"/>
    </source>
</evidence>
<dbReference type="Pfam" id="PF04290">
    <property type="entry name" value="DctQ"/>
    <property type="match status" value="1"/>
</dbReference>
<dbReference type="AlphaFoldDB" id="A0A1Y5S4F9"/>
<reference evidence="11 12" key="1">
    <citation type="submission" date="2017-03" db="EMBL/GenBank/DDBJ databases">
        <authorList>
            <person name="Afonso C.L."/>
            <person name="Miller P.J."/>
            <person name="Scott M.A."/>
            <person name="Spackman E."/>
            <person name="Goraichik I."/>
            <person name="Dimitrov K.M."/>
            <person name="Suarez D.L."/>
            <person name="Swayne D.E."/>
        </authorList>
    </citation>
    <scope>NUCLEOTIDE SEQUENCE [LARGE SCALE GENOMIC DNA]</scope>
    <source>
        <strain evidence="11 12">CECT 7691</strain>
    </source>
</reference>
<evidence type="ECO:0000256" key="1">
    <source>
        <dbReference type="ARBA" id="ARBA00004429"/>
    </source>
</evidence>
<feature type="transmembrane region" description="Helical" evidence="9">
    <location>
        <begin position="146"/>
        <end position="168"/>
    </location>
</feature>
<evidence type="ECO:0000256" key="4">
    <source>
        <dbReference type="ARBA" id="ARBA00022519"/>
    </source>
</evidence>